<keyword evidence="1" id="KW-0472">Membrane</keyword>
<name>A0ABW1F039_9ACTN</name>
<protein>
    <recommendedName>
        <fullName evidence="4">Integral membrane protein</fullName>
    </recommendedName>
</protein>
<dbReference type="Proteomes" id="UP001596067">
    <property type="component" value="Unassembled WGS sequence"/>
</dbReference>
<feature type="transmembrane region" description="Helical" evidence="1">
    <location>
        <begin position="12"/>
        <end position="34"/>
    </location>
</feature>
<proteinExistence type="predicted"/>
<gene>
    <name evidence="2" type="ORF">ACFP0N_21020</name>
</gene>
<accession>A0ABW1F039</accession>
<organism evidence="2 3">
    <name type="scientific">Kitasatospora aburaviensis</name>
    <dbReference type="NCBI Taxonomy" id="67265"/>
    <lineage>
        <taxon>Bacteria</taxon>
        <taxon>Bacillati</taxon>
        <taxon>Actinomycetota</taxon>
        <taxon>Actinomycetes</taxon>
        <taxon>Kitasatosporales</taxon>
        <taxon>Streptomycetaceae</taxon>
        <taxon>Kitasatospora</taxon>
    </lineage>
</organism>
<sequence>METAAVRGGAGRWGVLGAVVLAGVLGWVFAMYAADAYHRDIWGPLQHCAKVGKLSGPPVAAAVLAPALSLAAGVAAGWVAVRSHRRPALLVVGSLLAVVAVLLAVGEVFTAVDVLTGPNTMGNSCE</sequence>
<keyword evidence="1" id="KW-0812">Transmembrane</keyword>
<dbReference type="EMBL" id="JBHSOD010000027">
    <property type="protein sequence ID" value="MFC5887456.1"/>
    <property type="molecule type" value="Genomic_DNA"/>
</dbReference>
<evidence type="ECO:0000313" key="2">
    <source>
        <dbReference type="EMBL" id="MFC5887456.1"/>
    </source>
</evidence>
<comment type="caution">
    <text evidence="2">The sequence shown here is derived from an EMBL/GenBank/DDBJ whole genome shotgun (WGS) entry which is preliminary data.</text>
</comment>
<evidence type="ECO:0008006" key="4">
    <source>
        <dbReference type="Google" id="ProtNLM"/>
    </source>
</evidence>
<evidence type="ECO:0000256" key="1">
    <source>
        <dbReference type="SAM" id="Phobius"/>
    </source>
</evidence>
<keyword evidence="3" id="KW-1185">Reference proteome</keyword>
<dbReference type="RefSeq" id="WP_313765184.1">
    <property type="nucleotide sequence ID" value="NZ_BAAAVH010000018.1"/>
</dbReference>
<feature type="transmembrane region" description="Helical" evidence="1">
    <location>
        <begin position="59"/>
        <end position="81"/>
    </location>
</feature>
<keyword evidence="1" id="KW-1133">Transmembrane helix</keyword>
<reference evidence="3" key="1">
    <citation type="journal article" date="2019" name="Int. J. Syst. Evol. Microbiol.">
        <title>The Global Catalogue of Microorganisms (GCM) 10K type strain sequencing project: providing services to taxonomists for standard genome sequencing and annotation.</title>
        <authorList>
            <consortium name="The Broad Institute Genomics Platform"/>
            <consortium name="The Broad Institute Genome Sequencing Center for Infectious Disease"/>
            <person name="Wu L."/>
            <person name="Ma J."/>
        </authorList>
    </citation>
    <scope>NUCLEOTIDE SEQUENCE [LARGE SCALE GENOMIC DNA]</scope>
    <source>
        <strain evidence="3">CGMCC 4.1469</strain>
    </source>
</reference>
<feature type="transmembrane region" description="Helical" evidence="1">
    <location>
        <begin position="88"/>
        <end position="112"/>
    </location>
</feature>
<evidence type="ECO:0000313" key="3">
    <source>
        <dbReference type="Proteomes" id="UP001596067"/>
    </source>
</evidence>